<keyword evidence="1" id="KW-0732">Signal</keyword>
<accession>A0A8S1XD19</accession>
<dbReference type="Proteomes" id="UP000689195">
    <property type="component" value="Unassembled WGS sequence"/>
</dbReference>
<feature type="chain" id="PRO_5035826354" description="Transmembrane protein" evidence="1">
    <location>
        <begin position="18"/>
        <end position="1282"/>
    </location>
</feature>
<evidence type="ECO:0000256" key="1">
    <source>
        <dbReference type="SAM" id="SignalP"/>
    </source>
</evidence>
<keyword evidence="3" id="KW-1185">Reference proteome</keyword>
<evidence type="ECO:0000313" key="3">
    <source>
        <dbReference type="Proteomes" id="UP000689195"/>
    </source>
</evidence>
<comment type="caution">
    <text evidence="2">The sequence shown here is derived from an EMBL/GenBank/DDBJ whole genome shotgun (WGS) entry which is preliminary data.</text>
</comment>
<proteinExistence type="predicted"/>
<gene>
    <name evidence="2" type="ORF">PPENT_87.1.T1200023</name>
</gene>
<feature type="signal peptide" evidence="1">
    <location>
        <begin position="1"/>
        <end position="17"/>
    </location>
</feature>
<evidence type="ECO:0008006" key="4">
    <source>
        <dbReference type="Google" id="ProtNLM"/>
    </source>
</evidence>
<evidence type="ECO:0000313" key="2">
    <source>
        <dbReference type="EMBL" id="CAD8198829.1"/>
    </source>
</evidence>
<protein>
    <recommendedName>
        <fullName evidence="4">Transmembrane protein</fullName>
    </recommendedName>
</protein>
<dbReference type="OrthoDB" id="311225at2759"/>
<dbReference type="EMBL" id="CAJJDO010000120">
    <property type="protein sequence ID" value="CAD8198829.1"/>
    <property type="molecule type" value="Genomic_DNA"/>
</dbReference>
<name>A0A8S1XD19_9CILI</name>
<sequence length="1282" mass="152923">MEILFIYLGCLIFHANSQMTQCIDYKIKPIVNCQDYFSHCFILEGDDEDYTKLQHIDIQIIKPTFIIPQQEQPVVIKIIDTFDEKKKISEKLMCYLFRKLEYSIICISVELVYQDEQINFSEKFRFNTNIQATELCDEMNINEDGNFNMFCLSQFSLKQYTINISSRNASLISEFDIPNQIQDSCKIKYVKWNQNFYIVVFYQCSRWKVLLIKNNKVTTLLEAQMNDKETLFQGLSFINDVSFCVSKNLFVDIYLIENNQYIQVSINYSQQLYTYYFVFENIKRIQKIIVQQKCSIIFIVNPLEDDNSNVFNTQERKKLSLHQKYSNYKIYFHSNILFLQNSTELIAFLNPHLYPTFQIKSTPLHFFEIDKLFCQFDETQNAIQFYQYYQLSSLIKPKQKYLYIIQSSELFRINTLLLCLKMVNENNTKQQNLIQYITVQNQCQSKFQQTIQRSEVQNAFKNSSFNLYNQEGNISVSIGNNQIFLDSCLTKLQQFHIKTKIELRQLNIPDFIIFQNDNSFYIYSCKQNKLLVQINRNQFEVLEAKQTYFIVNKNTSNSLRIIQFKEGQLFQQKIQFDDVIINAQQFSKSIFLYINNKNLPTLIINSFEQKLDSKYLPKGLYQSEPILFYQEVGNEQFIQYLNIIAVENQGGIRFFKCQEGLIISVLASKISNQDFSMIAIQNVSNSLILTYFNDHEILQISNHTFSDYQFVFPFMYKINPQHLAILINKNNNTLYIAIFQYTQSSLELQDIIATDDSFFTFYQNSLLFTFNNELRYLLLSDILVQVETNSNFKYNLSSMYYFYPKIQEEDKDIQLKFQIQNNCYKLHALKNLTIFKIHQHQILRVNINDIFYGPINSLKLITNSSIILNGPFKFRNQLQQCNLNGSYICIKQFKIEGQLMFSTIFLENQVFEITIQPYSKIIYITNIKLSYYLWFFKKDVYLKIQLIYCTDKNINLILDLNDIFEIQFINAVDIVRTGNLIYIKDLFLQNYIYFEDTNFIEIKIPGNVLDIIYIEDSQDQYLTLQQKAITSIKYDLIIYQINLNQTNILYSISIFEELKLEVTNRQILIQELKLISCINIGSLIKIKMFMISNYYSYLYQLILDQQKNYIKFELQKQIRNSVSFSSEYEKTQIEQFNENILVLKIIQTNQFQYYDLREERNFYDYFYKSSYLMKIKQINTTHSIFINDSFVYLGTIGYEIELQNEQEINYNCQLHAQNDISDEKVLFQIHIIKQNNQFTKTNISIQFSSLIFIIIYLRNRQFRIQKQYKRKKHLQVIQIIDI</sequence>
<reference evidence="2" key="1">
    <citation type="submission" date="2021-01" db="EMBL/GenBank/DDBJ databases">
        <authorList>
            <consortium name="Genoscope - CEA"/>
            <person name="William W."/>
        </authorList>
    </citation>
    <scope>NUCLEOTIDE SEQUENCE</scope>
</reference>
<organism evidence="2 3">
    <name type="scientific">Paramecium pentaurelia</name>
    <dbReference type="NCBI Taxonomy" id="43138"/>
    <lineage>
        <taxon>Eukaryota</taxon>
        <taxon>Sar</taxon>
        <taxon>Alveolata</taxon>
        <taxon>Ciliophora</taxon>
        <taxon>Intramacronucleata</taxon>
        <taxon>Oligohymenophorea</taxon>
        <taxon>Peniculida</taxon>
        <taxon>Parameciidae</taxon>
        <taxon>Paramecium</taxon>
    </lineage>
</organism>